<keyword evidence="3" id="KW-1185">Reference proteome</keyword>
<protein>
    <recommendedName>
        <fullName evidence="4">DUF4377 domain-containing protein</fullName>
    </recommendedName>
</protein>
<gene>
    <name evidence="2" type="ORF">D3M59_10125</name>
</gene>
<evidence type="ECO:0000313" key="2">
    <source>
        <dbReference type="EMBL" id="RIX27389.1"/>
    </source>
</evidence>
<evidence type="ECO:0000313" key="3">
    <source>
        <dbReference type="Proteomes" id="UP000285023"/>
    </source>
</evidence>
<keyword evidence="1" id="KW-0732">Signal</keyword>
<proteinExistence type="predicted"/>
<reference evidence="2 3" key="1">
    <citation type="submission" date="2018-09" db="EMBL/GenBank/DDBJ databases">
        <title>Sphingomonas sp. DAC4.</title>
        <authorList>
            <person name="Seo T."/>
        </authorList>
    </citation>
    <scope>NUCLEOTIDE SEQUENCE [LARGE SCALE GENOMIC DNA]</scope>
    <source>
        <strain evidence="2 3">DAC4</strain>
    </source>
</reference>
<dbReference type="OrthoDB" id="7192617at2"/>
<evidence type="ECO:0000256" key="1">
    <source>
        <dbReference type="SAM" id="SignalP"/>
    </source>
</evidence>
<feature type="signal peptide" evidence="1">
    <location>
        <begin position="1"/>
        <end position="22"/>
    </location>
</feature>
<dbReference type="EMBL" id="QXTF01000003">
    <property type="protein sequence ID" value="RIX27389.1"/>
    <property type="molecule type" value="Genomic_DNA"/>
</dbReference>
<comment type="caution">
    <text evidence="2">The sequence shown here is derived from an EMBL/GenBank/DDBJ whole genome shotgun (WGS) entry which is preliminary data.</text>
</comment>
<dbReference type="PROSITE" id="PS51257">
    <property type="entry name" value="PROKAR_LIPOPROTEIN"/>
    <property type="match status" value="1"/>
</dbReference>
<evidence type="ECO:0008006" key="4">
    <source>
        <dbReference type="Google" id="ProtNLM"/>
    </source>
</evidence>
<organism evidence="2 3">
    <name type="scientific">Sphingomonas edaphi</name>
    <dbReference type="NCBI Taxonomy" id="2315689"/>
    <lineage>
        <taxon>Bacteria</taxon>
        <taxon>Pseudomonadati</taxon>
        <taxon>Pseudomonadota</taxon>
        <taxon>Alphaproteobacteria</taxon>
        <taxon>Sphingomonadales</taxon>
        <taxon>Sphingomonadaceae</taxon>
        <taxon>Sphingomonas</taxon>
    </lineage>
</organism>
<dbReference type="Proteomes" id="UP000285023">
    <property type="component" value="Unassembled WGS sequence"/>
</dbReference>
<name>A0A418PZD0_9SPHN</name>
<dbReference type="RefSeq" id="WP_119533542.1">
    <property type="nucleotide sequence ID" value="NZ_QXTF01000003.1"/>
</dbReference>
<dbReference type="AlphaFoldDB" id="A0A418PZD0"/>
<feature type="chain" id="PRO_5019215022" description="DUF4377 domain-containing protein" evidence="1">
    <location>
        <begin position="23"/>
        <end position="136"/>
    </location>
</feature>
<sequence length="136" mass="15457">MVRFLVLAFALFILASCSPQSSRIDGPYLLDITDIPEDAMVCYELPKGDCIGRIEQTVFTVGSNEDYIVAARHPHKFEDTTLDRSRTEYFYLIRALDGPLVDPDVTVRGPFSRADFERERQRLDLPAFSHEIASLN</sequence>
<accession>A0A418PZD0</accession>